<dbReference type="KEGG" id="cbau:H1R16_01785"/>
<feature type="transmembrane region" description="Helical" evidence="1">
    <location>
        <begin position="344"/>
        <end position="362"/>
    </location>
</feature>
<dbReference type="RefSeq" id="WP_181885947.1">
    <property type="nucleotide sequence ID" value="NZ_CP059472.1"/>
</dbReference>
<dbReference type="Proteomes" id="UP000515349">
    <property type="component" value="Chromosome"/>
</dbReference>
<protein>
    <submittedName>
        <fullName evidence="3">DUF4153 domain-containing protein</fullName>
    </submittedName>
</protein>
<dbReference type="EMBL" id="CP059472">
    <property type="protein sequence ID" value="QMS98767.1"/>
    <property type="molecule type" value="Genomic_DNA"/>
</dbReference>
<organism evidence="3 4">
    <name type="scientific">Marnyiella aurantia</name>
    <dbReference type="NCBI Taxonomy" id="2758037"/>
    <lineage>
        <taxon>Bacteria</taxon>
        <taxon>Pseudomonadati</taxon>
        <taxon>Bacteroidota</taxon>
        <taxon>Flavobacteriia</taxon>
        <taxon>Flavobacteriales</taxon>
        <taxon>Weeksellaceae</taxon>
        <taxon>Marnyiella</taxon>
    </lineage>
</organism>
<name>A0A7D7QU66_9FLAO</name>
<gene>
    <name evidence="3" type="ORF">H1R16_01785</name>
    <name evidence="2" type="ORF">H2507_01485</name>
</gene>
<accession>A0A7D7QU66</accession>
<feature type="transmembrane region" description="Helical" evidence="1">
    <location>
        <begin position="46"/>
        <end position="64"/>
    </location>
</feature>
<feature type="transmembrane region" description="Helical" evidence="1">
    <location>
        <begin position="105"/>
        <end position="124"/>
    </location>
</feature>
<dbReference type="Pfam" id="PF13687">
    <property type="entry name" value="DUF4153"/>
    <property type="match status" value="1"/>
</dbReference>
<feature type="transmembrane region" description="Helical" evidence="1">
    <location>
        <begin position="251"/>
        <end position="273"/>
    </location>
</feature>
<reference evidence="2" key="3">
    <citation type="submission" date="2020-07" db="EMBL/GenBank/DDBJ databases">
        <authorList>
            <person name="Yang C."/>
        </authorList>
    </citation>
    <scope>NUCLEOTIDE SEQUENCE</scope>
    <source>
        <strain evidence="2">Cx-624</strain>
    </source>
</reference>
<evidence type="ECO:0000313" key="5">
    <source>
        <dbReference type="Proteomes" id="UP000539710"/>
    </source>
</evidence>
<feature type="transmembrane region" description="Helical" evidence="1">
    <location>
        <begin position="177"/>
        <end position="197"/>
    </location>
</feature>
<keyword evidence="1" id="KW-0472">Membrane</keyword>
<proteinExistence type="predicted"/>
<keyword evidence="5" id="KW-1185">Reference proteome</keyword>
<feature type="transmembrane region" description="Helical" evidence="1">
    <location>
        <begin position="318"/>
        <end position="337"/>
    </location>
</feature>
<dbReference type="InterPro" id="IPR025291">
    <property type="entry name" value="DUF4153"/>
</dbReference>
<dbReference type="EMBL" id="JACEUX010000001">
    <property type="protein sequence ID" value="MBA5245831.1"/>
    <property type="molecule type" value="Genomic_DNA"/>
</dbReference>
<evidence type="ECO:0000313" key="3">
    <source>
        <dbReference type="EMBL" id="QMS98767.1"/>
    </source>
</evidence>
<keyword evidence="1" id="KW-1133">Transmembrane helix</keyword>
<sequence length="593" mass="67830">MKQKLIQIWGLAGDTLFRYPLIITMAVIAAVSAVTAIEHGGPENSFWVTKLIITSCLGISLLFGAKMLAQRIGKGLVLETAVLVFLTGFYFFLPAKEKDFTEMYAFILIPTFILSHLLVSFIPFIRKSKELNFWQYNKNLFINLFQTAVFTGVLTGGVMLAILAVDQLFDLALDELLYPKTLAVLSITGSCFIFLLFNGRGLSQLERDDKYPQILKFFTQYVLIPLLFIYVIILYFYSAKILINWELPRGWVSYLIIAYSVIGIFALLLVFPLKEDGKKSWVKGFSRAFYYTLAPLIILLFTAVFTRILEYGYTEPRYYVLLIAVWLTIVVIYYIIFKNGSIRFIPVSLFTLGLFSLVLPYFNALAVSKRSQQNELTGLLATNNLLVNGKIDFSKKIPSKTVSEIADKFNFLYQRGNRTLLYHYMDKSQLSSLERSEESQPFRNINGMVSGFFKNVAPEISTDKRREIYSPVKAYSTEGYQYVVKLNSFENPHEDNSLSVNGDRIIFSNSQDRKNQILELKVNGDETFDLLPFIKNKIAQYPAHTERIAVGEISTIADFKKYQIKVIFLNLSCDGANPNRYYFTDAFMLIKVK</sequence>
<reference evidence="3 4" key="1">
    <citation type="submission" date="2020-07" db="EMBL/GenBank/DDBJ databases">
        <title>Chryseobacterium sp.cx-624.</title>
        <authorList>
            <person name="Yang C."/>
        </authorList>
    </citation>
    <scope>NUCLEOTIDE SEQUENCE [LARGE SCALE GENOMIC DNA]</scope>
    <source>
        <strain evidence="4">cx-624</strain>
        <strain evidence="3">Cx-624</strain>
    </source>
</reference>
<feature type="transmembrane region" description="Helical" evidence="1">
    <location>
        <begin position="21"/>
        <end position="40"/>
    </location>
</feature>
<evidence type="ECO:0000313" key="2">
    <source>
        <dbReference type="EMBL" id="MBA5245831.1"/>
    </source>
</evidence>
<dbReference type="AlphaFoldDB" id="A0A7D7QU66"/>
<feature type="transmembrane region" description="Helical" evidence="1">
    <location>
        <begin position="285"/>
        <end position="306"/>
    </location>
</feature>
<keyword evidence="1" id="KW-0812">Transmembrane</keyword>
<feature type="transmembrane region" description="Helical" evidence="1">
    <location>
        <begin position="76"/>
        <end position="93"/>
    </location>
</feature>
<dbReference type="Proteomes" id="UP000539710">
    <property type="component" value="Unassembled WGS sequence"/>
</dbReference>
<evidence type="ECO:0000313" key="4">
    <source>
        <dbReference type="Proteomes" id="UP000515349"/>
    </source>
</evidence>
<feature type="transmembrane region" description="Helical" evidence="1">
    <location>
        <begin position="144"/>
        <end position="165"/>
    </location>
</feature>
<reference evidence="5" key="2">
    <citation type="submission" date="2020-07" db="EMBL/GenBank/DDBJ databases">
        <title>Flavobacterium sp. xlx-214.</title>
        <authorList>
            <person name="Yang C."/>
        </authorList>
    </citation>
    <scope>NUCLEOTIDE SEQUENCE [LARGE SCALE GENOMIC DNA]</scope>
    <source>
        <strain evidence="5">CX-624</strain>
    </source>
</reference>
<evidence type="ECO:0000256" key="1">
    <source>
        <dbReference type="SAM" id="Phobius"/>
    </source>
</evidence>
<feature type="transmembrane region" description="Helical" evidence="1">
    <location>
        <begin position="218"/>
        <end position="239"/>
    </location>
</feature>